<evidence type="ECO:0000256" key="1">
    <source>
        <dbReference type="SAM" id="SignalP"/>
    </source>
</evidence>
<dbReference type="GeneID" id="85313880"/>
<dbReference type="Proteomes" id="UP001244011">
    <property type="component" value="Unassembled WGS sequence"/>
</dbReference>
<organism evidence="3 4">
    <name type="scientific">Phialemonium atrogriseum</name>
    <dbReference type="NCBI Taxonomy" id="1093897"/>
    <lineage>
        <taxon>Eukaryota</taxon>
        <taxon>Fungi</taxon>
        <taxon>Dikarya</taxon>
        <taxon>Ascomycota</taxon>
        <taxon>Pezizomycotina</taxon>
        <taxon>Sordariomycetes</taxon>
        <taxon>Sordariomycetidae</taxon>
        <taxon>Cephalothecales</taxon>
        <taxon>Cephalothecaceae</taxon>
        <taxon>Phialemonium</taxon>
    </lineage>
</organism>
<feature type="chain" id="PRO_5042576021" description="DUF7907 domain-containing protein" evidence="1">
    <location>
        <begin position="20"/>
        <end position="204"/>
    </location>
</feature>
<comment type="caution">
    <text evidence="3">The sequence shown here is derived from an EMBL/GenBank/DDBJ whole genome shotgun (WGS) entry which is preliminary data.</text>
</comment>
<dbReference type="RefSeq" id="XP_060279948.1">
    <property type="nucleotide sequence ID" value="XM_060430693.1"/>
</dbReference>
<sequence length="204" mass="21546">MLFPTAALAASLWASTTLSQPSNPSSRPFHLHTQLKPDQPGKDRFDNLWLYAYHTGAGLNDAMLSGNKTHAIAGFLTASNITTTPGGDALYGVGFDLGGDTGLSWGLGPQIGVNTYAAWQPVRIDAGGAAAGEYSAFFVDGDGLQWTTSATGIPDSFGGWFVCNWWHGDIDGAGAGPQLFFRVNGFGHIALETCADVFLVPEYI</sequence>
<dbReference type="InterPro" id="IPR057229">
    <property type="entry name" value="DUF7907"/>
</dbReference>
<feature type="signal peptide" evidence="1">
    <location>
        <begin position="1"/>
        <end position="19"/>
    </location>
</feature>
<dbReference type="EMBL" id="MU839025">
    <property type="protein sequence ID" value="KAK1763735.1"/>
    <property type="molecule type" value="Genomic_DNA"/>
</dbReference>
<evidence type="ECO:0000313" key="4">
    <source>
        <dbReference type="Proteomes" id="UP001244011"/>
    </source>
</evidence>
<dbReference type="Pfam" id="PF25484">
    <property type="entry name" value="DUF7907"/>
    <property type="match status" value="1"/>
</dbReference>
<keyword evidence="1" id="KW-0732">Signal</keyword>
<feature type="domain" description="DUF7907" evidence="2">
    <location>
        <begin position="26"/>
        <end position="203"/>
    </location>
</feature>
<evidence type="ECO:0000259" key="2">
    <source>
        <dbReference type="Pfam" id="PF25484"/>
    </source>
</evidence>
<reference evidence="3" key="1">
    <citation type="submission" date="2023-06" db="EMBL/GenBank/DDBJ databases">
        <title>Genome-scale phylogeny and comparative genomics of the fungal order Sordariales.</title>
        <authorList>
            <consortium name="Lawrence Berkeley National Laboratory"/>
            <person name="Hensen N."/>
            <person name="Bonometti L."/>
            <person name="Westerberg I."/>
            <person name="Brannstrom I.O."/>
            <person name="Guillou S."/>
            <person name="Cros-Aarteil S."/>
            <person name="Calhoun S."/>
            <person name="Haridas S."/>
            <person name="Kuo A."/>
            <person name="Mondo S."/>
            <person name="Pangilinan J."/>
            <person name="Riley R."/>
            <person name="Labutti K."/>
            <person name="Andreopoulos B."/>
            <person name="Lipzen A."/>
            <person name="Chen C."/>
            <person name="Yanf M."/>
            <person name="Daum C."/>
            <person name="Ng V."/>
            <person name="Clum A."/>
            <person name="Steindorff A."/>
            <person name="Ohm R."/>
            <person name="Martin F."/>
            <person name="Silar P."/>
            <person name="Natvig D."/>
            <person name="Lalanne C."/>
            <person name="Gautier V."/>
            <person name="Ament-Velasquez S.L."/>
            <person name="Kruys A."/>
            <person name="Hutchinson M.I."/>
            <person name="Powell A.J."/>
            <person name="Barry K."/>
            <person name="Miller A.N."/>
            <person name="Grigoriev I.V."/>
            <person name="Debuchy R."/>
            <person name="Gladieux P."/>
            <person name="Thoren M.H."/>
            <person name="Johannesson H."/>
        </authorList>
    </citation>
    <scope>NUCLEOTIDE SEQUENCE</scope>
    <source>
        <strain evidence="3">8032-3</strain>
    </source>
</reference>
<evidence type="ECO:0000313" key="3">
    <source>
        <dbReference type="EMBL" id="KAK1763735.1"/>
    </source>
</evidence>
<proteinExistence type="predicted"/>
<dbReference type="AlphaFoldDB" id="A0AAJ0BSZ2"/>
<gene>
    <name evidence="3" type="ORF">QBC33DRAFT_573180</name>
</gene>
<accession>A0AAJ0BSZ2</accession>
<protein>
    <recommendedName>
        <fullName evidence="2">DUF7907 domain-containing protein</fullName>
    </recommendedName>
</protein>
<name>A0AAJ0BSZ2_9PEZI</name>
<keyword evidence="4" id="KW-1185">Reference proteome</keyword>